<feature type="compositionally biased region" description="Low complexity" evidence="1">
    <location>
        <begin position="25"/>
        <end position="35"/>
    </location>
</feature>
<feature type="region of interest" description="Disordered" evidence="1">
    <location>
        <begin position="1"/>
        <end position="328"/>
    </location>
</feature>
<proteinExistence type="predicted"/>
<evidence type="ECO:0000259" key="2">
    <source>
        <dbReference type="Pfam" id="PF13672"/>
    </source>
</evidence>
<feature type="compositionally biased region" description="Pro residues" evidence="1">
    <location>
        <begin position="65"/>
        <end position="75"/>
    </location>
</feature>
<accession>A0ABX0ZRI2</accession>
<evidence type="ECO:0000313" key="4">
    <source>
        <dbReference type="Proteomes" id="UP000734511"/>
    </source>
</evidence>
<gene>
    <name evidence="3" type="ORF">HCN08_18680</name>
</gene>
<evidence type="ECO:0000313" key="3">
    <source>
        <dbReference type="EMBL" id="NJP45412.1"/>
    </source>
</evidence>
<dbReference type="RefSeq" id="WP_167984280.1">
    <property type="nucleotide sequence ID" value="NZ_JAATEJ010000015.1"/>
</dbReference>
<sequence>MSQQGDPHERQEDDWWRQLYDDDAGAAASSAPPDSIDAHFDSALTAMSPPPPAPSAADTLRLRRPSPPPPPPSWPRPTRVPVEPVLPEEEPAPEEPAAEEPAAEEPDAAEPAPEALAPWDVWAARPMFPSGDDDDDDGDEDRADGTEEAGDEVPRSWPVWSPRPGVAQARAEEAPAAEEAAAEEPVAEEPAEPAVEPDPGPEPHRGPAPEPRSEPDPDPGSPPEELGSRGWADAPPAAAEPWAPEPAAGWPVPRGGERQESAPLAGADVTLRPAEPWSSPPPERGPYAPPATSPVPTDANPYRRYVTPGAPAEEEPAEPPGQPAEPTGFAEGGVRWAPELPPGWVAAEEGEPAAVVVGGGPPTYAAEPTALPEADPEGLDGLVPDTVLDGAQYGVLTLRTVSVRGDSARYRGQPRRDALLTARFGAGDDALLLVAMASGARAADDAHRAAQDAVRWIAGAVGRSRERLAEDLRAERRGSLKSGLHRLTDRCYGRLRARGEDLGLEDGAYTASLRCLLLPADPGCRIRLFFGLGDGGLFRVREGAWQDLDLAPDDPGSPFRFRATVAQPGDALLMCSAGLAEPLRGEPQLAGRLAERWSEGRVPGLAAYLADVQTRVKGYADDRTAVTVWDA</sequence>
<reference evidence="3 4" key="1">
    <citation type="submission" date="2020-03" db="EMBL/GenBank/DDBJ databases">
        <title>WGS of actinomycetes isolated from Thailand.</title>
        <authorList>
            <person name="Thawai C."/>
        </authorList>
    </citation>
    <scope>NUCLEOTIDE SEQUENCE [LARGE SCALE GENOMIC DNA]</scope>
    <source>
        <strain evidence="3 4">PRB2-1</strain>
    </source>
</reference>
<feature type="compositionally biased region" description="Acidic residues" evidence="1">
    <location>
        <begin position="180"/>
        <end position="191"/>
    </location>
</feature>
<organism evidence="3 4">
    <name type="scientific">Actinacidiphila epipremni</name>
    <dbReference type="NCBI Taxonomy" id="2053013"/>
    <lineage>
        <taxon>Bacteria</taxon>
        <taxon>Bacillati</taxon>
        <taxon>Actinomycetota</taxon>
        <taxon>Actinomycetes</taxon>
        <taxon>Kitasatosporales</taxon>
        <taxon>Streptomycetaceae</taxon>
        <taxon>Actinacidiphila</taxon>
    </lineage>
</organism>
<protein>
    <recommendedName>
        <fullName evidence="2">PPM-type phosphatase domain-containing protein</fullName>
    </recommendedName>
</protein>
<feature type="compositionally biased region" description="Pro residues" evidence="1">
    <location>
        <begin position="278"/>
        <end position="293"/>
    </location>
</feature>
<dbReference type="EMBL" id="JAATEJ010000015">
    <property type="protein sequence ID" value="NJP45412.1"/>
    <property type="molecule type" value="Genomic_DNA"/>
</dbReference>
<feature type="domain" description="PPM-type phosphatase" evidence="2">
    <location>
        <begin position="404"/>
        <end position="610"/>
    </location>
</feature>
<dbReference type="Proteomes" id="UP000734511">
    <property type="component" value="Unassembled WGS sequence"/>
</dbReference>
<feature type="compositionally biased region" description="Acidic residues" evidence="1">
    <location>
        <begin position="131"/>
        <end position="151"/>
    </location>
</feature>
<evidence type="ECO:0000256" key="1">
    <source>
        <dbReference type="SAM" id="MobiDB-lite"/>
    </source>
</evidence>
<feature type="compositionally biased region" description="Basic and acidic residues" evidence="1">
    <location>
        <begin position="1"/>
        <end position="20"/>
    </location>
</feature>
<feature type="compositionally biased region" description="Acidic residues" evidence="1">
    <location>
        <begin position="86"/>
        <end position="108"/>
    </location>
</feature>
<comment type="caution">
    <text evidence="3">The sequence shown here is derived from an EMBL/GenBank/DDBJ whole genome shotgun (WGS) entry which is preliminary data.</text>
</comment>
<feature type="compositionally biased region" description="Basic and acidic residues" evidence="1">
    <location>
        <begin position="201"/>
        <end position="215"/>
    </location>
</feature>
<keyword evidence="4" id="KW-1185">Reference proteome</keyword>
<name>A0ABX0ZRI2_9ACTN</name>
<dbReference type="Pfam" id="PF13672">
    <property type="entry name" value="PP2C_2"/>
    <property type="match status" value="1"/>
</dbReference>
<feature type="compositionally biased region" description="Low complexity" evidence="1">
    <location>
        <begin position="230"/>
        <end position="251"/>
    </location>
</feature>
<feature type="compositionally biased region" description="Low complexity" evidence="1">
    <location>
        <begin position="109"/>
        <end position="118"/>
    </location>
</feature>
<feature type="compositionally biased region" description="Low complexity" evidence="1">
    <location>
        <begin position="76"/>
        <end position="85"/>
    </location>
</feature>
<dbReference type="InterPro" id="IPR001932">
    <property type="entry name" value="PPM-type_phosphatase-like_dom"/>
</dbReference>